<evidence type="ECO:0000259" key="1">
    <source>
        <dbReference type="Pfam" id="PF01557"/>
    </source>
</evidence>
<organism evidence="2 3">
    <name type="scientific">Svornostia abyssi</name>
    <dbReference type="NCBI Taxonomy" id="2898438"/>
    <lineage>
        <taxon>Bacteria</taxon>
        <taxon>Bacillati</taxon>
        <taxon>Actinomycetota</taxon>
        <taxon>Thermoleophilia</taxon>
        <taxon>Solirubrobacterales</taxon>
        <taxon>Baekduiaceae</taxon>
        <taxon>Svornostia</taxon>
    </lineage>
</organism>
<dbReference type="InterPro" id="IPR011234">
    <property type="entry name" value="Fumarylacetoacetase-like_C"/>
</dbReference>
<dbReference type="EMBL" id="CP088295">
    <property type="protein sequence ID" value="UUY05624.1"/>
    <property type="molecule type" value="Genomic_DNA"/>
</dbReference>
<accession>A0ABY5PLQ9</accession>
<keyword evidence="3" id="KW-1185">Reference proteome</keyword>
<protein>
    <submittedName>
        <fullName evidence="2">Fumarylacetoacetate hydrolase family protein</fullName>
    </submittedName>
</protein>
<dbReference type="GO" id="GO:0016787">
    <property type="term" value="F:hydrolase activity"/>
    <property type="evidence" value="ECO:0007669"/>
    <property type="project" value="UniProtKB-KW"/>
</dbReference>
<gene>
    <name evidence="2" type="ORF">LRS13_08930</name>
</gene>
<dbReference type="Gene3D" id="3.90.850.10">
    <property type="entry name" value="Fumarylacetoacetase-like, C-terminal domain"/>
    <property type="match status" value="1"/>
</dbReference>
<proteinExistence type="predicted"/>
<feature type="domain" description="Fumarylacetoacetase-like C-terminal" evidence="1">
    <location>
        <begin position="114"/>
        <end position="309"/>
    </location>
</feature>
<dbReference type="SUPFAM" id="SSF56529">
    <property type="entry name" value="FAH"/>
    <property type="match status" value="1"/>
</dbReference>
<dbReference type="Pfam" id="PF01557">
    <property type="entry name" value="FAA_hydrolase"/>
    <property type="match status" value="1"/>
</dbReference>
<name>A0ABY5PLQ9_9ACTN</name>
<sequence>MRIGMADKQLVGWNAERGAWIAIDGTGANHPLGLLAQGEAGLVRAAEELAKGREAEGPAGLPFSPTSFRGVMIVEEHYVRAARTMVRRFMPKPVGAFISAYETVTRRTFPALRPAPRFYEVPQFYFGSATTFVPDGAAVRRPASCRFLDFELELGAIVTQPWDSAAAGTPSAADVIGAFTVINDFSARDLQFLDERRSAFSGVVKAKSFATGMAPVLVTADEILPAWDRVTGRVHVNGELWCEGSTAGGAHSLDDVIAHIAADEVLVPGEVISLGTLAGCCGLELDRFLEPGDEVRLELDGIGSLTNTITP</sequence>
<evidence type="ECO:0000313" key="2">
    <source>
        <dbReference type="EMBL" id="UUY05624.1"/>
    </source>
</evidence>
<dbReference type="RefSeq" id="WP_353866069.1">
    <property type="nucleotide sequence ID" value="NZ_CP088295.1"/>
</dbReference>
<dbReference type="InterPro" id="IPR036663">
    <property type="entry name" value="Fumarylacetoacetase_C_sf"/>
</dbReference>
<dbReference type="PANTHER" id="PTHR43211:SF1">
    <property type="entry name" value="BLL6422 PROTEIN"/>
    <property type="match status" value="1"/>
</dbReference>
<dbReference type="PANTHER" id="PTHR43211">
    <property type="entry name" value="FUMARYLACETOACETATE HYDROLASE"/>
    <property type="match status" value="1"/>
</dbReference>
<keyword evidence="2" id="KW-0378">Hydrolase</keyword>
<reference evidence="3" key="1">
    <citation type="submission" date="2021-11" db="EMBL/GenBank/DDBJ databases">
        <title>Cultivation dependent microbiological survey of springs from the worlds oldest radium mine currently devoted to the extraction of radon-saturated water.</title>
        <authorList>
            <person name="Kapinusova G."/>
            <person name="Smrhova T."/>
            <person name="Strejcek M."/>
            <person name="Suman J."/>
            <person name="Jani K."/>
            <person name="Pajer P."/>
            <person name="Uhlik O."/>
        </authorList>
    </citation>
    <scope>NUCLEOTIDE SEQUENCE [LARGE SCALE GENOMIC DNA]</scope>
    <source>
        <strain evidence="3">J379</strain>
    </source>
</reference>
<dbReference type="Proteomes" id="UP001058860">
    <property type="component" value="Chromosome"/>
</dbReference>
<evidence type="ECO:0000313" key="3">
    <source>
        <dbReference type="Proteomes" id="UP001058860"/>
    </source>
</evidence>